<proteinExistence type="predicted"/>
<keyword evidence="3" id="KW-1185">Reference proteome</keyword>
<name>A0A0R3LZE2_9BRAD</name>
<sequence length="98" mass="10738">MKPSFIRGIVGSSPDPSHLSATHVHLKDIEADNQEDALSRMRAENWSPNGEALDLLQSKGLQHTTMTIGDVLVDESDAVYLVTGIGFSLLPKHEEPHH</sequence>
<comment type="caution">
    <text evidence="2">The sequence shown here is derived from an EMBL/GenBank/DDBJ whole genome shotgun (WGS) entry which is preliminary data.</text>
</comment>
<evidence type="ECO:0000256" key="1">
    <source>
        <dbReference type="SAM" id="MobiDB-lite"/>
    </source>
</evidence>
<dbReference type="AlphaFoldDB" id="A0A0R3LZE2"/>
<gene>
    <name evidence="2" type="ORF">CP49_12240</name>
</gene>
<dbReference type="EMBL" id="LLXX01000050">
    <property type="protein sequence ID" value="KRR10547.1"/>
    <property type="molecule type" value="Genomic_DNA"/>
</dbReference>
<feature type="region of interest" description="Disordered" evidence="1">
    <location>
        <begin position="1"/>
        <end position="20"/>
    </location>
</feature>
<reference evidence="2 3" key="1">
    <citation type="submission" date="2014-03" db="EMBL/GenBank/DDBJ databases">
        <title>Bradyrhizobium valentinum sp. nov., isolated from effective nodules of Lupinus mariae-josephae, a lupine endemic of basic-lime soils in Eastern Spain.</title>
        <authorList>
            <person name="Duran D."/>
            <person name="Rey L."/>
            <person name="Navarro A."/>
            <person name="Busquets A."/>
            <person name="Imperial J."/>
            <person name="Ruiz-Argueso T."/>
        </authorList>
    </citation>
    <scope>NUCLEOTIDE SEQUENCE [LARGE SCALE GENOMIC DNA]</scope>
    <source>
        <strain evidence="2 3">LmjM3</strain>
    </source>
</reference>
<protein>
    <submittedName>
        <fullName evidence="2">Uncharacterized protein</fullName>
    </submittedName>
</protein>
<organism evidence="2 3">
    <name type="scientific">Bradyrhizobium valentinum</name>
    <dbReference type="NCBI Taxonomy" id="1518501"/>
    <lineage>
        <taxon>Bacteria</taxon>
        <taxon>Pseudomonadati</taxon>
        <taxon>Pseudomonadota</taxon>
        <taxon>Alphaproteobacteria</taxon>
        <taxon>Hyphomicrobiales</taxon>
        <taxon>Nitrobacteraceae</taxon>
        <taxon>Bradyrhizobium</taxon>
    </lineage>
</organism>
<dbReference type="Proteomes" id="UP000051913">
    <property type="component" value="Unassembled WGS sequence"/>
</dbReference>
<evidence type="ECO:0000313" key="2">
    <source>
        <dbReference type="EMBL" id="KRR10547.1"/>
    </source>
</evidence>
<accession>A0A0R3LZE2</accession>
<evidence type="ECO:0000313" key="3">
    <source>
        <dbReference type="Proteomes" id="UP000051913"/>
    </source>
</evidence>